<sequence>MNLQELRTEIDNLDSELINILSKRFIATRKIGQLKHQQNLEAVDTDRLNSIVENWINQSNEKEVNPELSLQIINTIHRFVVSEHRELKS</sequence>
<dbReference type="SMART" id="SM00830">
    <property type="entry name" value="CM_2"/>
    <property type="match status" value="1"/>
</dbReference>
<dbReference type="SUPFAM" id="SSF48600">
    <property type="entry name" value="Chorismate mutase II"/>
    <property type="match status" value="1"/>
</dbReference>
<gene>
    <name evidence="3" type="ORF">SAMN05192566_0712</name>
</gene>
<dbReference type="Gene3D" id="1.20.59.10">
    <property type="entry name" value="Chorismate mutase"/>
    <property type="match status" value="1"/>
</dbReference>
<dbReference type="InterPro" id="IPR036979">
    <property type="entry name" value="CM_dom_sf"/>
</dbReference>
<organism evidence="3 4">
    <name type="scientific">Methylophilus rhizosphaerae</name>
    <dbReference type="NCBI Taxonomy" id="492660"/>
    <lineage>
        <taxon>Bacteria</taxon>
        <taxon>Pseudomonadati</taxon>
        <taxon>Pseudomonadota</taxon>
        <taxon>Betaproteobacteria</taxon>
        <taxon>Nitrosomonadales</taxon>
        <taxon>Methylophilaceae</taxon>
        <taxon>Methylophilus</taxon>
    </lineage>
</organism>
<dbReference type="InterPro" id="IPR036263">
    <property type="entry name" value="Chorismate_II_sf"/>
</dbReference>
<dbReference type="OrthoDB" id="9802281at2"/>
<dbReference type="AlphaFoldDB" id="A0A1G9A672"/>
<name>A0A1G9A672_9PROT</name>
<dbReference type="EC" id="5.4.99.5" evidence="1"/>
<dbReference type="EMBL" id="FNFX01000001">
    <property type="protein sequence ID" value="SDK22836.1"/>
    <property type="molecule type" value="Genomic_DNA"/>
</dbReference>
<protein>
    <recommendedName>
        <fullName evidence="1">chorismate mutase</fullName>
        <ecNumber evidence="1">5.4.99.5</ecNumber>
    </recommendedName>
</protein>
<keyword evidence="4" id="KW-1185">Reference proteome</keyword>
<dbReference type="Pfam" id="PF01817">
    <property type="entry name" value="CM_2"/>
    <property type="match status" value="1"/>
</dbReference>
<accession>A0A1G9A672</accession>
<dbReference type="PROSITE" id="PS51168">
    <property type="entry name" value="CHORISMATE_MUT_2"/>
    <property type="match status" value="1"/>
</dbReference>
<proteinExistence type="predicted"/>
<evidence type="ECO:0000256" key="1">
    <source>
        <dbReference type="ARBA" id="ARBA00012404"/>
    </source>
</evidence>
<evidence type="ECO:0000313" key="3">
    <source>
        <dbReference type="EMBL" id="SDK22836.1"/>
    </source>
</evidence>
<dbReference type="STRING" id="492660.SAMN05192566_0712"/>
<dbReference type="InterPro" id="IPR002701">
    <property type="entry name" value="CM_II_prokaryot"/>
</dbReference>
<dbReference type="GO" id="GO:0046417">
    <property type="term" value="P:chorismate metabolic process"/>
    <property type="evidence" value="ECO:0007669"/>
    <property type="project" value="InterPro"/>
</dbReference>
<feature type="domain" description="Chorismate mutase" evidence="2">
    <location>
        <begin position="1"/>
        <end position="89"/>
    </location>
</feature>
<evidence type="ECO:0000313" key="4">
    <source>
        <dbReference type="Proteomes" id="UP000198629"/>
    </source>
</evidence>
<dbReference type="RefSeq" id="WP_091469991.1">
    <property type="nucleotide sequence ID" value="NZ_FNFX01000001.1"/>
</dbReference>
<evidence type="ECO:0000259" key="2">
    <source>
        <dbReference type="PROSITE" id="PS51168"/>
    </source>
</evidence>
<dbReference type="GO" id="GO:0004106">
    <property type="term" value="F:chorismate mutase activity"/>
    <property type="evidence" value="ECO:0007669"/>
    <property type="project" value="UniProtKB-EC"/>
</dbReference>
<reference evidence="4" key="1">
    <citation type="submission" date="2016-10" db="EMBL/GenBank/DDBJ databases">
        <authorList>
            <person name="Varghese N."/>
            <person name="Submissions S."/>
        </authorList>
    </citation>
    <scope>NUCLEOTIDE SEQUENCE [LARGE SCALE GENOMIC DNA]</scope>
    <source>
        <strain evidence="4">CBMB127</strain>
    </source>
</reference>
<dbReference type="Proteomes" id="UP000198629">
    <property type="component" value="Unassembled WGS sequence"/>
</dbReference>